<name>A0A7C3MHI8_DICTH</name>
<feature type="active site" description="Charge relay system" evidence="1">
    <location>
        <position position="307"/>
    </location>
</feature>
<feature type="domain" description="Acetyl xylan esterase" evidence="3">
    <location>
        <begin position="1"/>
        <end position="324"/>
    </location>
</feature>
<proteinExistence type="predicted"/>
<dbReference type="EMBL" id="DTIN01000013">
    <property type="protein sequence ID" value="HFX13248.1"/>
    <property type="molecule type" value="Genomic_DNA"/>
</dbReference>
<feature type="binding site" evidence="2">
    <location>
        <position position="92"/>
    </location>
    <ligand>
        <name>substrate</name>
    </ligand>
</feature>
<accession>A0A7C3MHI8</accession>
<dbReference type="InterPro" id="IPR039069">
    <property type="entry name" value="CE7"/>
</dbReference>
<gene>
    <name evidence="4" type="ORF">ENW00_03690</name>
</gene>
<feature type="active site" description="Nucleophile" evidence="1">
    <location>
        <position position="188"/>
    </location>
</feature>
<evidence type="ECO:0000259" key="3">
    <source>
        <dbReference type="Pfam" id="PF05448"/>
    </source>
</evidence>
<feature type="active site" description="Charge relay system" evidence="1">
    <location>
        <position position="278"/>
    </location>
</feature>
<dbReference type="FunFam" id="3.40.50.1820:FF:000230">
    <property type="entry name" value="Cephalosporin-C deacetylase"/>
    <property type="match status" value="1"/>
</dbReference>
<protein>
    <submittedName>
        <fullName evidence="4">Acetylxylan esterase</fullName>
    </submittedName>
</protein>
<dbReference type="GO" id="GO:0005976">
    <property type="term" value="P:polysaccharide metabolic process"/>
    <property type="evidence" value="ECO:0007669"/>
    <property type="project" value="TreeGrafter"/>
</dbReference>
<comment type="caution">
    <text evidence="4">The sequence shown here is derived from an EMBL/GenBank/DDBJ whole genome shotgun (WGS) entry which is preliminary data.</text>
</comment>
<dbReference type="PANTHER" id="PTHR40111">
    <property type="entry name" value="CEPHALOSPORIN-C DEACETYLASE"/>
    <property type="match status" value="1"/>
</dbReference>
<reference evidence="4" key="1">
    <citation type="journal article" date="2020" name="mSystems">
        <title>Genome- and Community-Level Interaction Insights into Carbon Utilization and Element Cycling Functions of Hydrothermarchaeota in Hydrothermal Sediment.</title>
        <authorList>
            <person name="Zhou Z."/>
            <person name="Liu Y."/>
            <person name="Xu W."/>
            <person name="Pan J."/>
            <person name="Luo Z.H."/>
            <person name="Li M."/>
        </authorList>
    </citation>
    <scope>NUCLEOTIDE SEQUENCE [LARGE SCALE GENOMIC DNA]</scope>
    <source>
        <strain evidence="4">SpSt-81</strain>
    </source>
</reference>
<dbReference type="PANTHER" id="PTHR40111:SF1">
    <property type="entry name" value="CEPHALOSPORIN-C DEACETYLASE"/>
    <property type="match status" value="1"/>
</dbReference>
<evidence type="ECO:0000313" key="4">
    <source>
        <dbReference type="EMBL" id="HFX13248.1"/>
    </source>
</evidence>
<evidence type="ECO:0000256" key="2">
    <source>
        <dbReference type="PIRSR" id="PIRSR639069-2"/>
    </source>
</evidence>
<dbReference type="GO" id="GO:0052689">
    <property type="term" value="F:carboxylic ester hydrolase activity"/>
    <property type="evidence" value="ECO:0007669"/>
    <property type="project" value="TreeGrafter"/>
</dbReference>
<dbReference type="InterPro" id="IPR008391">
    <property type="entry name" value="AXE1_dom"/>
</dbReference>
<dbReference type="InterPro" id="IPR029058">
    <property type="entry name" value="AB_hydrolase_fold"/>
</dbReference>
<sequence length="328" mass="37557">MALFDLPLSELWKYLPEREEPEDFDDFWKETLEESRKYPLDPVFEKVDFGLELVETYDVTFSGYKGQRIKAWLIVPKDRKDKFPGIVEYIGYGGGRSFAYDFLLWANMGVVHLVMDTRGQGSSWSPGDTPDYDDAPFYPEYPGFMTRGILDPKKYYYRRVFTDAVRAVETLLSFPQVDKNRVGITGGSQGGGITLAVAGLSTYIGIDLKIAMPDVPFLCHYRRAVEITDGYPYQEIVQYLKTHRDHEDQVFKTLSYFDGVNFSARAKAKALFSVGLMDMICPPSTVFAAYNHYKGEKDIKIYPFNGHEGGGTFHTYEKMKFVKKYLIG</sequence>
<evidence type="ECO:0000256" key="1">
    <source>
        <dbReference type="PIRSR" id="PIRSR639069-1"/>
    </source>
</evidence>
<dbReference type="Gene3D" id="3.40.50.1820">
    <property type="entry name" value="alpha/beta hydrolase"/>
    <property type="match status" value="1"/>
</dbReference>
<dbReference type="AlphaFoldDB" id="A0A7C3MHI8"/>
<organism evidence="4">
    <name type="scientific">Dictyoglomus thermophilum</name>
    <dbReference type="NCBI Taxonomy" id="14"/>
    <lineage>
        <taxon>Bacteria</taxon>
        <taxon>Pseudomonadati</taxon>
        <taxon>Dictyoglomota</taxon>
        <taxon>Dictyoglomia</taxon>
        <taxon>Dictyoglomales</taxon>
        <taxon>Dictyoglomaceae</taxon>
        <taxon>Dictyoglomus</taxon>
    </lineage>
</organism>
<dbReference type="Pfam" id="PF05448">
    <property type="entry name" value="AXE1"/>
    <property type="match status" value="1"/>
</dbReference>
<dbReference type="SUPFAM" id="SSF53474">
    <property type="entry name" value="alpha/beta-Hydrolases"/>
    <property type="match status" value="1"/>
</dbReference>